<evidence type="ECO:0000313" key="1">
    <source>
        <dbReference type="EMBL" id="RFA32487.1"/>
    </source>
</evidence>
<dbReference type="Proteomes" id="UP000256488">
    <property type="component" value="Unassembled WGS sequence"/>
</dbReference>
<dbReference type="AlphaFoldDB" id="A0A3E0WK78"/>
<reference evidence="1 2" key="1">
    <citation type="submission" date="2017-05" db="EMBL/GenBank/DDBJ databases">
        <title>Virgibacillus sp. AK90 isolated from a saltern of Kakinada, India.</title>
        <authorList>
            <person name="Gupta V."/>
            <person name="Sidhu C."/>
            <person name="Korpole S."/>
            <person name="Pinnaka A.K."/>
        </authorList>
    </citation>
    <scope>NUCLEOTIDE SEQUENCE [LARGE SCALE GENOMIC DNA]</scope>
    <source>
        <strain evidence="1 2">AK90</strain>
    </source>
</reference>
<proteinExistence type="predicted"/>
<name>A0A3E0WK78_9BACI</name>
<dbReference type="EMBL" id="NFZX01000062">
    <property type="protein sequence ID" value="RFA32487.1"/>
    <property type="molecule type" value="Genomic_DNA"/>
</dbReference>
<comment type="caution">
    <text evidence="1">The sequence shown here is derived from an EMBL/GenBank/DDBJ whole genome shotgun (WGS) entry which is preliminary data.</text>
</comment>
<sequence length="63" mass="7226">MKYIKALNNLKKSALILRKQSSNLIINKCRNLLGQLLMKENITPKKDCSKTKFILFKGAFPIC</sequence>
<evidence type="ECO:0000313" key="2">
    <source>
        <dbReference type="Proteomes" id="UP000256488"/>
    </source>
</evidence>
<gene>
    <name evidence="1" type="ORF">CAI16_17845</name>
</gene>
<organism evidence="1 2">
    <name type="scientific">Virgibacillus dokdonensis</name>
    <dbReference type="NCBI Taxonomy" id="302167"/>
    <lineage>
        <taxon>Bacteria</taxon>
        <taxon>Bacillati</taxon>
        <taxon>Bacillota</taxon>
        <taxon>Bacilli</taxon>
        <taxon>Bacillales</taxon>
        <taxon>Bacillaceae</taxon>
        <taxon>Virgibacillus</taxon>
    </lineage>
</organism>
<accession>A0A3E0WK78</accession>
<protein>
    <submittedName>
        <fullName evidence="1">Uncharacterized protein</fullName>
    </submittedName>
</protein>